<proteinExistence type="predicted"/>
<evidence type="ECO:0000313" key="2">
    <source>
        <dbReference type="EMBL" id="WWT34839.1"/>
    </source>
</evidence>
<dbReference type="InterPro" id="IPR027843">
    <property type="entry name" value="DUF4440"/>
</dbReference>
<geneLocation type="plasmid" evidence="2 3">
    <name>unnamed</name>
</geneLocation>
<dbReference type="InterPro" id="IPR032710">
    <property type="entry name" value="NTF2-like_dom_sf"/>
</dbReference>
<reference evidence="2 3" key="1">
    <citation type="submission" date="2024-02" db="EMBL/GenBank/DDBJ databases">
        <title>Complete genome sequence of Pelagibacterium nitratireducens ZH15.</title>
        <authorList>
            <person name="Zhao L.H."/>
        </authorList>
    </citation>
    <scope>NUCLEOTIDE SEQUENCE [LARGE SCALE GENOMIC DNA]</scope>
    <source>
        <strain evidence="2 3">ZH15</strain>
        <plasmid evidence="2 3">unnamed</plasmid>
    </source>
</reference>
<dbReference type="Pfam" id="PF14534">
    <property type="entry name" value="DUF4440"/>
    <property type="match status" value="1"/>
</dbReference>
<dbReference type="Proteomes" id="UP001369958">
    <property type="component" value="Plasmid unnamed"/>
</dbReference>
<organism evidence="2 3">
    <name type="scientific">Pelagibacterium nitratireducens</name>
    <dbReference type="NCBI Taxonomy" id="1046114"/>
    <lineage>
        <taxon>Bacteria</taxon>
        <taxon>Pseudomonadati</taxon>
        <taxon>Pseudomonadota</taxon>
        <taxon>Alphaproteobacteria</taxon>
        <taxon>Hyphomicrobiales</taxon>
        <taxon>Devosiaceae</taxon>
        <taxon>Pelagibacterium</taxon>
    </lineage>
</organism>
<keyword evidence="3" id="KW-1185">Reference proteome</keyword>
<gene>
    <name evidence="2" type="ORF">V6617_18270</name>
</gene>
<accession>A0ABZ2I9J0</accession>
<keyword evidence="2" id="KW-0614">Plasmid</keyword>
<dbReference type="EMBL" id="CP146276">
    <property type="protein sequence ID" value="WWT34839.1"/>
    <property type="molecule type" value="Genomic_DNA"/>
</dbReference>
<protein>
    <submittedName>
        <fullName evidence="2">Nuclear transport factor 2 family protein</fullName>
    </submittedName>
</protein>
<feature type="domain" description="DUF4440" evidence="1">
    <location>
        <begin position="18"/>
        <end position="103"/>
    </location>
</feature>
<dbReference type="Gene3D" id="3.10.450.50">
    <property type="match status" value="1"/>
</dbReference>
<name>A0ABZ2I9J0_9HYPH</name>
<dbReference type="SUPFAM" id="SSF54427">
    <property type="entry name" value="NTF2-like"/>
    <property type="match status" value="1"/>
</dbReference>
<evidence type="ECO:0000259" key="1">
    <source>
        <dbReference type="Pfam" id="PF14534"/>
    </source>
</evidence>
<evidence type="ECO:0000313" key="3">
    <source>
        <dbReference type="Proteomes" id="UP001369958"/>
    </source>
</evidence>
<sequence length="112" mass="12917">MEKLWNNERRLWLEGVSVYHELLHPQCIMTFSAPVGIMQGDTIAESLQGVPRWTDVQMTEQSTSAGDDTVVLAYRAEGHRENSDPYFAYCSSTYVRQENGWRIIQHQQTPID</sequence>
<dbReference type="RefSeq" id="WP_338610969.1">
    <property type="nucleotide sequence ID" value="NZ_CP146276.1"/>
</dbReference>